<evidence type="ECO:0000256" key="1">
    <source>
        <dbReference type="ARBA" id="ARBA00005567"/>
    </source>
</evidence>
<evidence type="ECO:0000256" key="4">
    <source>
        <dbReference type="SAM" id="SignalP"/>
    </source>
</evidence>
<proteinExistence type="inferred from homology"/>
<comment type="caution">
    <text evidence="6">The sequence shown here is derived from an EMBL/GenBank/DDBJ whole genome shotgun (WGS) entry which is preliminary data.</text>
</comment>
<feature type="signal peptide" evidence="4">
    <location>
        <begin position="1"/>
        <end position="22"/>
    </location>
</feature>
<feature type="region of interest" description="Disordered" evidence="3">
    <location>
        <begin position="188"/>
        <end position="261"/>
    </location>
</feature>
<dbReference type="InterPro" id="IPR014352">
    <property type="entry name" value="FERM/acyl-CoA-bd_prot_sf"/>
</dbReference>
<gene>
    <name evidence="6" type="primary">ACBP1</name>
    <name evidence="6" type="ORF">QJS10_CPB11g01974</name>
</gene>
<dbReference type="Pfam" id="PF00887">
    <property type="entry name" value="ACBP"/>
    <property type="match status" value="1"/>
</dbReference>
<feature type="compositionally biased region" description="Basic and acidic residues" evidence="3">
    <location>
        <begin position="221"/>
        <end position="239"/>
    </location>
</feature>
<accession>A0AAV9DUN0</accession>
<feature type="domain" description="ACB" evidence="5">
    <location>
        <begin position="97"/>
        <end position="183"/>
    </location>
</feature>
<keyword evidence="2" id="KW-0446">Lipid-binding</keyword>
<evidence type="ECO:0000313" key="7">
    <source>
        <dbReference type="Proteomes" id="UP001180020"/>
    </source>
</evidence>
<dbReference type="PROSITE" id="PS51228">
    <property type="entry name" value="ACB_2"/>
    <property type="match status" value="1"/>
</dbReference>
<feature type="compositionally biased region" description="Basic and acidic residues" evidence="3">
    <location>
        <begin position="188"/>
        <end position="198"/>
    </location>
</feature>
<keyword evidence="7" id="KW-1185">Reference proteome</keyword>
<dbReference type="GO" id="GO:0006631">
    <property type="term" value="P:fatty acid metabolic process"/>
    <property type="evidence" value="ECO:0007669"/>
    <property type="project" value="TreeGrafter"/>
</dbReference>
<dbReference type="EMBL" id="JAUJYO010000011">
    <property type="protein sequence ID" value="KAK1304712.1"/>
    <property type="molecule type" value="Genomic_DNA"/>
</dbReference>
<dbReference type="AlphaFoldDB" id="A0AAV9DUN0"/>
<comment type="similarity">
    <text evidence="1">Belongs to the ACBP family.</text>
</comment>
<evidence type="ECO:0000256" key="3">
    <source>
        <dbReference type="SAM" id="MobiDB-lite"/>
    </source>
</evidence>
<dbReference type="SUPFAM" id="SSF47027">
    <property type="entry name" value="Acyl-CoA binding protein"/>
    <property type="match status" value="1"/>
</dbReference>
<feature type="chain" id="PRO_5043787772" evidence="4">
    <location>
        <begin position="23"/>
        <end position="261"/>
    </location>
</feature>
<protein>
    <submittedName>
        <fullName evidence="6">Acyl-CoA-binding domain-containing protein 1</fullName>
    </submittedName>
</protein>
<evidence type="ECO:0000256" key="2">
    <source>
        <dbReference type="ARBA" id="ARBA00023121"/>
    </source>
</evidence>
<feature type="compositionally biased region" description="Low complexity" evidence="3">
    <location>
        <begin position="240"/>
        <end position="251"/>
    </location>
</feature>
<dbReference type="PANTHER" id="PTHR23310:SF105">
    <property type="entry name" value="ACYL-COA-BINDING DOMAIN-CONTAINING PROTEIN 5"/>
    <property type="match status" value="1"/>
</dbReference>
<dbReference type="Proteomes" id="UP001180020">
    <property type="component" value="Unassembled WGS sequence"/>
</dbReference>
<dbReference type="PANTHER" id="PTHR23310">
    <property type="entry name" value="ACYL-COA-BINDING PROTEIN, ACBP"/>
    <property type="match status" value="1"/>
</dbReference>
<sequence>MEFLTELLLTVALSLLFAIALAKLIALASDGDSIDQDRGFGGEASVIGGSNEGSVEERLRTVKDEQEAMVSDLGIEETETEEGDGEDEWEGIERSELEERFREAAASVNESVLSKLSRDLQLRLYGLRKVAMEGPCHEPQPMALMVAARAKWHAWQRLENMNPELAMEQYLTLLLENIPGWTGEKLKGETKIEERSGSRETGASGVTEPDASSIMQQTPRSENERKTELQCHDGRDERTGGSVSSEYVESGHLISSSHHYQ</sequence>
<reference evidence="6" key="2">
    <citation type="submission" date="2023-06" db="EMBL/GenBank/DDBJ databases">
        <authorList>
            <person name="Ma L."/>
            <person name="Liu K.-W."/>
            <person name="Li Z."/>
            <person name="Hsiao Y.-Y."/>
            <person name="Qi Y."/>
            <person name="Fu T."/>
            <person name="Tang G."/>
            <person name="Zhang D."/>
            <person name="Sun W.-H."/>
            <person name="Liu D.-K."/>
            <person name="Li Y."/>
            <person name="Chen G.-Z."/>
            <person name="Liu X.-D."/>
            <person name="Liao X.-Y."/>
            <person name="Jiang Y.-T."/>
            <person name="Yu X."/>
            <person name="Hao Y."/>
            <person name="Huang J."/>
            <person name="Zhao X.-W."/>
            <person name="Ke S."/>
            <person name="Chen Y.-Y."/>
            <person name="Wu W.-L."/>
            <person name="Hsu J.-L."/>
            <person name="Lin Y.-F."/>
            <person name="Huang M.-D."/>
            <person name="Li C.-Y."/>
            <person name="Huang L."/>
            <person name="Wang Z.-W."/>
            <person name="Zhao X."/>
            <person name="Zhong W.-Y."/>
            <person name="Peng D.-H."/>
            <person name="Ahmad S."/>
            <person name="Lan S."/>
            <person name="Zhang J.-S."/>
            <person name="Tsai W.-C."/>
            <person name="Van De Peer Y."/>
            <person name="Liu Z.-J."/>
        </authorList>
    </citation>
    <scope>NUCLEOTIDE SEQUENCE</scope>
    <source>
        <strain evidence="6">CP</strain>
        <tissue evidence="6">Leaves</tissue>
    </source>
</reference>
<reference evidence="6" key="1">
    <citation type="journal article" date="2023" name="Nat. Commun.">
        <title>Diploid and tetraploid genomes of Acorus and the evolution of monocots.</title>
        <authorList>
            <person name="Ma L."/>
            <person name="Liu K.W."/>
            <person name="Li Z."/>
            <person name="Hsiao Y.Y."/>
            <person name="Qi Y."/>
            <person name="Fu T."/>
            <person name="Tang G.D."/>
            <person name="Zhang D."/>
            <person name="Sun W.H."/>
            <person name="Liu D.K."/>
            <person name="Li Y."/>
            <person name="Chen G.Z."/>
            <person name="Liu X.D."/>
            <person name="Liao X.Y."/>
            <person name="Jiang Y.T."/>
            <person name="Yu X."/>
            <person name="Hao Y."/>
            <person name="Huang J."/>
            <person name="Zhao X.W."/>
            <person name="Ke S."/>
            <person name="Chen Y.Y."/>
            <person name="Wu W.L."/>
            <person name="Hsu J.L."/>
            <person name="Lin Y.F."/>
            <person name="Huang M.D."/>
            <person name="Li C.Y."/>
            <person name="Huang L."/>
            <person name="Wang Z.W."/>
            <person name="Zhao X."/>
            <person name="Zhong W.Y."/>
            <person name="Peng D.H."/>
            <person name="Ahmad S."/>
            <person name="Lan S."/>
            <person name="Zhang J.S."/>
            <person name="Tsai W.C."/>
            <person name="Van de Peer Y."/>
            <person name="Liu Z.J."/>
        </authorList>
    </citation>
    <scope>NUCLEOTIDE SEQUENCE</scope>
    <source>
        <strain evidence="6">CP</strain>
    </source>
</reference>
<dbReference type="Gene3D" id="1.20.80.10">
    <property type="match status" value="1"/>
</dbReference>
<evidence type="ECO:0000259" key="5">
    <source>
        <dbReference type="PROSITE" id="PS51228"/>
    </source>
</evidence>
<dbReference type="InterPro" id="IPR000582">
    <property type="entry name" value="Acyl-CoA-binding_protein"/>
</dbReference>
<evidence type="ECO:0000313" key="6">
    <source>
        <dbReference type="EMBL" id="KAK1304712.1"/>
    </source>
</evidence>
<keyword evidence="4" id="KW-0732">Signal</keyword>
<name>A0AAV9DUN0_ACOCL</name>
<dbReference type="GO" id="GO:0000062">
    <property type="term" value="F:fatty-acyl-CoA binding"/>
    <property type="evidence" value="ECO:0007669"/>
    <property type="project" value="InterPro"/>
</dbReference>
<dbReference type="InterPro" id="IPR035984">
    <property type="entry name" value="Acyl-CoA-binding_sf"/>
</dbReference>
<organism evidence="6 7">
    <name type="scientific">Acorus calamus</name>
    <name type="common">Sweet flag</name>
    <dbReference type="NCBI Taxonomy" id="4465"/>
    <lineage>
        <taxon>Eukaryota</taxon>
        <taxon>Viridiplantae</taxon>
        <taxon>Streptophyta</taxon>
        <taxon>Embryophyta</taxon>
        <taxon>Tracheophyta</taxon>
        <taxon>Spermatophyta</taxon>
        <taxon>Magnoliopsida</taxon>
        <taxon>Liliopsida</taxon>
        <taxon>Acoraceae</taxon>
        <taxon>Acorus</taxon>
    </lineage>
</organism>